<dbReference type="InterPro" id="IPR027417">
    <property type="entry name" value="P-loop_NTPase"/>
</dbReference>
<dbReference type="SUPFAM" id="SSF52540">
    <property type="entry name" value="P-loop containing nucleoside triphosphate hydrolases"/>
    <property type="match status" value="1"/>
</dbReference>
<sequence>MSIIRCENLGFRHDRAPGDILGDISFEVCPSELVMIVGASGTGKSTLLRLLNRLQDPDRGQRWFQNKRYEEWPIPQLRKRIGLALQGAVMLEGTVLDNILAGPRIWHEMIDPAEYLGLVHLPTDYLMRPARDLSGGERHRVALARLLANHPDVLLLDEPTAALDPGSRMEIGDLIRDLFQKWQDRLTVVWVSHFLDEVERYADRVLYLEGGSMVLDGPWSEIGKEITRRLFDKGYIEGGVLS</sequence>
<evidence type="ECO:0000313" key="4">
    <source>
        <dbReference type="EMBL" id="PSR26423.1"/>
    </source>
</evidence>
<dbReference type="PANTHER" id="PTHR43423:SF1">
    <property type="entry name" value="ABC TRANSPORTER I FAMILY MEMBER 17"/>
    <property type="match status" value="1"/>
</dbReference>
<dbReference type="Pfam" id="PF00005">
    <property type="entry name" value="ABC_tran"/>
    <property type="match status" value="1"/>
</dbReference>
<gene>
    <name evidence="4" type="ORF">C7B43_13855</name>
</gene>
<dbReference type="GO" id="GO:0005524">
    <property type="term" value="F:ATP binding"/>
    <property type="evidence" value="ECO:0007669"/>
    <property type="project" value="UniProtKB-KW"/>
</dbReference>
<evidence type="ECO:0000256" key="2">
    <source>
        <dbReference type="ARBA" id="ARBA00022840"/>
    </source>
</evidence>
<proteinExistence type="predicted"/>
<evidence type="ECO:0000259" key="3">
    <source>
        <dbReference type="PROSITE" id="PS50893"/>
    </source>
</evidence>
<evidence type="ECO:0000256" key="1">
    <source>
        <dbReference type="ARBA" id="ARBA00022741"/>
    </source>
</evidence>
<dbReference type="Proteomes" id="UP000242699">
    <property type="component" value="Unassembled WGS sequence"/>
</dbReference>
<feature type="domain" description="ABC transporter" evidence="3">
    <location>
        <begin position="4"/>
        <end position="235"/>
    </location>
</feature>
<accession>A0A2T2WW24</accession>
<dbReference type="GO" id="GO:0016887">
    <property type="term" value="F:ATP hydrolysis activity"/>
    <property type="evidence" value="ECO:0007669"/>
    <property type="project" value="InterPro"/>
</dbReference>
<evidence type="ECO:0000313" key="5">
    <source>
        <dbReference type="Proteomes" id="UP000242699"/>
    </source>
</evidence>
<dbReference type="AlphaFoldDB" id="A0A2T2WW24"/>
<dbReference type="SMART" id="SM00382">
    <property type="entry name" value="AAA"/>
    <property type="match status" value="1"/>
</dbReference>
<dbReference type="PROSITE" id="PS50893">
    <property type="entry name" value="ABC_TRANSPORTER_2"/>
    <property type="match status" value="1"/>
</dbReference>
<organism evidence="4 5">
    <name type="scientific">Sulfobacillus benefaciens</name>
    <dbReference type="NCBI Taxonomy" id="453960"/>
    <lineage>
        <taxon>Bacteria</taxon>
        <taxon>Bacillati</taxon>
        <taxon>Bacillota</taxon>
        <taxon>Clostridia</taxon>
        <taxon>Eubacteriales</taxon>
        <taxon>Clostridiales Family XVII. Incertae Sedis</taxon>
        <taxon>Sulfobacillus</taxon>
    </lineage>
</organism>
<name>A0A2T2WW24_9FIRM</name>
<dbReference type="EMBL" id="PXYT01000036">
    <property type="protein sequence ID" value="PSR26423.1"/>
    <property type="molecule type" value="Genomic_DNA"/>
</dbReference>
<keyword evidence="1" id="KW-0547">Nucleotide-binding</keyword>
<dbReference type="InterPro" id="IPR003593">
    <property type="entry name" value="AAA+_ATPase"/>
</dbReference>
<dbReference type="Gene3D" id="3.40.50.300">
    <property type="entry name" value="P-loop containing nucleotide triphosphate hydrolases"/>
    <property type="match status" value="1"/>
</dbReference>
<dbReference type="InterPro" id="IPR003439">
    <property type="entry name" value="ABC_transporter-like_ATP-bd"/>
</dbReference>
<comment type="caution">
    <text evidence="4">The sequence shown here is derived from an EMBL/GenBank/DDBJ whole genome shotgun (WGS) entry which is preliminary data.</text>
</comment>
<protein>
    <submittedName>
        <fullName evidence="4">Phosphate ABC transporter ATP-binding protein</fullName>
    </submittedName>
</protein>
<dbReference type="PANTHER" id="PTHR43423">
    <property type="entry name" value="ABC TRANSPORTER I FAMILY MEMBER 17"/>
    <property type="match status" value="1"/>
</dbReference>
<reference evidence="4 5" key="1">
    <citation type="journal article" date="2014" name="BMC Genomics">
        <title>Comparison of environmental and isolate Sulfobacillus genomes reveals diverse carbon, sulfur, nitrogen, and hydrogen metabolisms.</title>
        <authorList>
            <person name="Justice N.B."/>
            <person name="Norman A."/>
            <person name="Brown C.T."/>
            <person name="Singh A."/>
            <person name="Thomas B.C."/>
            <person name="Banfield J.F."/>
        </authorList>
    </citation>
    <scope>NUCLEOTIDE SEQUENCE [LARGE SCALE GENOMIC DNA]</scope>
    <source>
        <strain evidence="4">AMDSBA1</strain>
    </source>
</reference>
<keyword evidence="2 4" id="KW-0067">ATP-binding</keyword>